<feature type="region of interest" description="Disordered" evidence="1">
    <location>
        <begin position="1"/>
        <end position="40"/>
    </location>
</feature>
<sequence>MVPTTDAKAGATSTAREMQPTPACMDAGAGDEEGREGASMRAFHASDLQDPLAQGRDLVGTAVEVVARRASTLARSGSKRHHAT</sequence>
<protein>
    <submittedName>
        <fullName evidence="2">Uncharacterized protein</fullName>
    </submittedName>
</protein>
<evidence type="ECO:0000313" key="4">
    <source>
        <dbReference type="Proteomes" id="UP000604825"/>
    </source>
</evidence>
<evidence type="ECO:0000256" key="1">
    <source>
        <dbReference type="SAM" id="MobiDB-lite"/>
    </source>
</evidence>
<evidence type="ECO:0000313" key="2">
    <source>
        <dbReference type="EMBL" id="CAD6242478.1"/>
    </source>
</evidence>
<dbReference type="EMBL" id="CAJGYO010000007">
    <property type="protein sequence ID" value="CAD6242478.1"/>
    <property type="molecule type" value="Genomic_DNA"/>
</dbReference>
<evidence type="ECO:0000313" key="3">
    <source>
        <dbReference type="EMBL" id="CAD6343587.1"/>
    </source>
</evidence>
<gene>
    <name evidence="2" type="ORF">NCGR_LOCUS27946</name>
    <name evidence="3" type="ORF">NCGR_LOCUS67685</name>
</gene>
<reference evidence="2" key="1">
    <citation type="submission" date="2020-10" db="EMBL/GenBank/DDBJ databases">
        <authorList>
            <person name="Han B."/>
            <person name="Lu T."/>
            <person name="Zhao Q."/>
            <person name="Huang X."/>
            <person name="Zhao Y."/>
        </authorList>
    </citation>
    <scope>NUCLEOTIDE SEQUENCE</scope>
</reference>
<proteinExistence type="predicted"/>
<dbReference type="AlphaFoldDB" id="A0A811PIG9"/>
<comment type="caution">
    <text evidence="2">The sequence shown here is derived from an EMBL/GenBank/DDBJ whole genome shotgun (WGS) entry which is preliminary data.</text>
</comment>
<accession>A0A811PIG9</accession>
<name>A0A811PIG9_9POAL</name>
<dbReference type="EMBL" id="CAJGYO010000802">
    <property type="protein sequence ID" value="CAD6343587.1"/>
    <property type="molecule type" value="Genomic_DNA"/>
</dbReference>
<keyword evidence="4" id="KW-1185">Reference proteome</keyword>
<dbReference type="Proteomes" id="UP000604825">
    <property type="component" value="Unassembled WGS sequence"/>
</dbReference>
<organism evidence="2 4">
    <name type="scientific">Miscanthus lutarioriparius</name>
    <dbReference type="NCBI Taxonomy" id="422564"/>
    <lineage>
        <taxon>Eukaryota</taxon>
        <taxon>Viridiplantae</taxon>
        <taxon>Streptophyta</taxon>
        <taxon>Embryophyta</taxon>
        <taxon>Tracheophyta</taxon>
        <taxon>Spermatophyta</taxon>
        <taxon>Magnoliopsida</taxon>
        <taxon>Liliopsida</taxon>
        <taxon>Poales</taxon>
        <taxon>Poaceae</taxon>
        <taxon>PACMAD clade</taxon>
        <taxon>Panicoideae</taxon>
        <taxon>Andropogonodae</taxon>
        <taxon>Andropogoneae</taxon>
        <taxon>Saccharinae</taxon>
        <taxon>Miscanthus</taxon>
    </lineage>
</organism>